<reference evidence="1" key="1">
    <citation type="submission" date="2022-08" db="EMBL/GenBank/DDBJ databases">
        <authorList>
            <person name="Gutierrez-Valencia J."/>
        </authorList>
    </citation>
    <scope>NUCLEOTIDE SEQUENCE</scope>
</reference>
<dbReference type="EMBL" id="CAMGYJ010000008">
    <property type="protein sequence ID" value="CAI0458375.1"/>
    <property type="molecule type" value="Genomic_DNA"/>
</dbReference>
<keyword evidence="2" id="KW-1185">Reference proteome</keyword>
<organism evidence="1 2">
    <name type="scientific">Linum tenue</name>
    <dbReference type="NCBI Taxonomy" id="586396"/>
    <lineage>
        <taxon>Eukaryota</taxon>
        <taxon>Viridiplantae</taxon>
        <taxon>Streptophyta</taxon>
        <taxon>Embryophyta</taxon>
        <taxon>Tracheophyta</taxon>
        <taxon>Spermatophyta</taxon>
        <taxon>Magnoliopsida</taxon>
        <taxon>eudicotyledons</taxon>
        <taxon>Gunneridae</taxon>
        <taxon>Pentapetalae</taxon>
        <taxon>rosids</taxon>
        <taxon>fabids</taxon>
        <taxon>Malpighiales</taxon>
        <taxon>Linaceae</taxon>
        <taxon>Linum</taxon>
    </lineage>
</organism>
<gene>
    <name evidence="1" type="ORF">LITE_LOCUS33502</name>
</gene>
<evidence type="ECO:0000313" key="2">
    <source>
        <dbReference type="Proteomes" id="UP001154282"/>
    </source>
</evidence>
<dbReference type="AlphaFoldDB" id="A0AAV0NIP6"/>
<proteinExistence type="predicted"/>
<dbReference type="Proteomes" id="UP001154282">
    <property type="component" value="Unassembled WGS sequence"/>
</dbReference>
<comment type="caution">
    <text evidence="1">The sequence shown here is derived from an EMBL/GenBank/DDBJ whole genome shotgun (WGS) entry which is preliminary data.</text>
</comment>
<accession>A0AAV0NIP6</accession>
<protein>
    <submittedName>
        <fullName evidence="1">Uncharacterized protein</fullName>
    </submittedName>
</protein>
<evidence type="ECO:0000313" key="1">
    <source>
        <dbReference type="EMBL" id="CAI0458375.1"/>
    </source>
</evidence>
<sequence length="33" mass="3752">MGPPRFRCATLMLLLLYAFSVKNIRRLGLPICS</sequence>
<name>A0AAV0NIP6_9ROSI</name>